<keyword evidence="2" id="KW-0732">Signal</keyword>
<evidence type="ECO:0000313" key="5">
    <source>
        <dbReference type="Proteomes" id="UP000279860"/>
    </source>
</evidence>
<dbReference type="NCBIfam" id="TIGR04183">
    <property type="entry name" value="Por_Secre_tail"/>
    <property type="match status" value="1"/>
</dbReference>
<dbReference type="Gene3D" id="2.60.40.10">
    <property type="entry name" value="Immunoglobulins"/>
    <property type="match status" value="2"/>
</dbReference>
<accession>A0A3P1YI15</accession>
<dbReference type="InterPro" id="IPR036116">
    <property type="entry name" value="FN3_sf"/>
</dbReference>
<dbReference type="AlphaFoldDB" id="A0A3P1YI15"/>
<proteinExistence type="predicted"/>
<dbReference type="Proteomes" id="UP000279860">
    <property type="component" value="Unassembled WGS sequence"/>
</dbReference>
<dbReference type="Pfam" id="PF16656">
    <property type="entry name" value="Pur_ac_phosph_N"/>
    <property type="match status" value="1"/>
</dbReference>
<dbReference type="SUPFAM" id="SSF49265">
    <property type="entry name" value="Fibronectin type III"/>
    <property type="match status" value="1"/>
</dbReference>
<dbReference type="GO" id="GO:0003993">
    <property type="term" value="F:acid phosphatase activity"/>
    <property type="evidence" value="ECO:0007669"/>
    <property type="project" value="InterPro"/>
</dbReference>
<dbReference type="InterPro" id="IPR008964">
    <property type="entry name" value="Invasin/intimin_cell_adhesion"/>
</dbReference>
<feature type="domain" description="Fibronectin type-III" evidence="3">
    <location>
        <begin position="152"/>
        <end position="246"/>
    </location>
</feature>
<feature type="chain" id="PRO_5018067594" evidence="2">
    <location>
        <begin position="27"/>
        <end position="496"/>
    </location>
</feature>
<reference evidence="4 5" key="1">
    <citation type="submission" date="2018-11" db="EMBL/GenBank/DDBJ databases">
        <title>Genomes From Bacteria Associated with the Canine Oral Cavity: a Test Case for Automated Genome-Based Taxonomic Assignment.</title>
        <authorList>
            <person name="Coil D.A."/>
            <person name="Jospin G."/>
            <person name="Darling A.E."/>
            <person name="Wallis C."/>
            <person name="Davis I.J."/>
            <person name="Harris S."/>
            <person name="Eisen J.A."/>
            <person name="Holcombe L.J."/>
            <person name="O'Flynn C."/>
        </authorList>
    </citation>
    <scope>NUCLEOTIDE SEQUENCE [LARGE SCALE GENOMIC DNA]</scope>
    <source>
        <strain evidence="4 5">OH1426_COT-023</strain>
    </source>
</reference>
<dbReference type="SUPFAM" id="SSF49373">
    <property type="entry name" value="Invasin/intimin cell-adhesion fragments"/>
    <property type="match status" value="2"/>
</dbReference>
<dbReference type="InterPro" id="IPR050991">
    <property type="entry name" value="ECM_Regulatory_Proteins"/>
</dbReference>
<dbReference type="RefSeq" id="WP_124790974.1">
    <property type="nucleotide sequence ID" value="NZ_RQYN01000096.1"/>
</dbReference>
<organism evidence="4 5">
    <name type="scientific">Tannerella forsythia</name>
    <name type="common">Bacteroides forsythus</name>
    <dbReference type="NCBI Taxonomy" id="28112"/>
    <lineage>
        <taxon>Bacteria</taxon>
        <taxon>Pseudomonadati</taxon>
        <taxon>Bacteroidota</taxon>
        <taxon>Bacteroidia</taxon>
        <taxon>Bacteroidales</taxon>
        <taxon>Tannerellaceae</taxon>
        <taxon>Tannerella</taxon>
    </lineage>
</organism>
<dbReference type="GO" id="GO:0046872">
    <property type="term" value="F:metal ion binding"/>
    <property type="evidence" value="ECO:0007669"/>
    <property type="project" value="InterPro"/>
</dbReference>
<comment type="caution">
    <text evidence="4">The sequence shown here is derived from an EMBL/GenBank/DDBJ whole genome shotgun (WGS) entry which is preliminary data.</text>
</comment>
<feature type="domain" description="Fibronectin type-III" evidence="3">
    <location>
        <begin position="42"/>
        <end position="142"/>
    </location>
</feature>
<dbReference type="InterPro" id="IPR015914">
    <property type="entry name" value="PAPs_N"/>
</dbReference>
<evidence type="ECO:0000256" key="2">
    <source>
        <dbReference type="SAM" id="SignalP"/>
    </source>
</evidence>
<dbReference type="Pfam" id="PF02368">
    <property type="entry name" value="Big_2"/>
    <property type="match status" value="2"/>
</dbReference>
<dbReference type="CDD" id="cd00063">
    <property type="entry name" value="FN3"/>
    <property type="match status" value="2"/>
</dbReference>
<dbReference type="Gene3D" id="2.60.40.1080">
    <property type="match status" value="2"/>
</dbReference>
<dbReference type="PROSITE" id="PS50853">
    <property type="entry name" value="FN3"/>
    <property type="match status" value="2"/>
</dbReference>
<dbReference type="InterPro" id="IPR003343">
    <property type="entry name" value="Big_2"/>
</dbReference>
<dbReference type="PANTHER" id="PTHR46708">
    <property type="entry name" value="TENASCIN"/>
    <property type="match status" value="1"/>
</dbReference>
<protein>
    <submittedName>
        <fullName evidence="4">T9SS C-terminal target domain-containing protein</fullName>
    </submittedName>
</protein>
<dbReference type="InterPro" id="IPR026444">
    <property type="entry name" value="Secre_tail"/>
</dbReference>
<keyword evidence="1" id="KW-0677">Repeat</keyword>
<evidence type="ECO:0000256" key="1">
    <source>
        <dbReference type="ARBA" id="ARBA00022737"/>
    </source>
</evidence>
<evidence type="ECO:0000259" key="3">
    <source>
        <dbReference type="PROSITE" id="PS50853"/>
    </source>
</evidence>
<gene>
    <name evidence="4" type="ORF">EII41_13305</name>
</gene>
<dbReference type="InterPro" id="IPR003961">
    <property type="entry name" value="FN3_dom"/>
</dbReference>
<dbReference type="PANTHER" id="PTHR46708:SF2">
    <property type="entry name" value="FIBRONECTIN TYPE-III DOMAIN-CONTAINING PROTEIN"/>
    <property type="match status" value="1"/>
</dbReference>
<dbReference type="SMART" id="SM00060">
    <property type="entry name" value="FN3"/>
    <property type="match status" value="2"/>
</dbReference>
<name>A0A3P1YI15_TANFO</name>
<sequence>MKRIKQLPIWIIALWMTMTVTNLAWAADTQKPTPKGYLRVKKPRQFIHYPVSFTPTEISVKWNPATDDVTPQNKLRYRVLWKRSPDGAWKSSHSGKNYLVNTTSYTIKGLEPNTEYIVRVGVLDEADNGAWYDEKTVKTKQVADTQAPQPGCSGKVTIGTVTSNSATVSWCAATDDVTPSNQLEYFASLLVNKVFVTGGVPRSKNITSYTLTGLSPNTEYEMRLFVYDQVDNNVGYEFVKFTTKPAGIAVTGVTLSPASLTLIQGKTGQLKATVAPATATDQTVTWSSNNTAVATVNTHGTVKAVAPGTAVITVKTNDGNKTATATVTVEEILIGKIIIKVSSVTLNRNSVTINGDYEEVQLTATVAPSDATDKSLTWTSDDPQIASVDGKGLVKIHRRGKARITATSNDGSLRYDVCDFDVISTVGNQTVDGLRVYAADGALYLTLPQAETVHIYNVEGSLVKTLTLSAGDHVQPLPSGVYLVRVGDRVTKIVVK</sequence>
<dbReference type="SMART" id="SM00635">
    <property type="entry name" value="BID_2"/>
    <property type="match status" value="2"/>
</dbReference>
<feature type="signal peptide" evidence="2">
    <location>
        <begin position="1"/>
        <end position="26"/>
    </location>
</feature>
<dbReference type="EMBL" id="RQYN01000096">
    <property type="protein sequence ID" value="RRD69780.1"/>
    <property type="molecule type" value="Genomic_DNA"/>
</dbReference>
<evidence type="ECO:0000313" key="4">
    <source>
        <dbReference type="EMBL" id="RRD69780.1"/>
    </source>
</evidence>
<dbReference type="Pfam" id="PF00041">
    <property type="entry name" value="fn3"/>
    <property type="match status" value="1"/>
</dbReference>
<dbReference type="InterPro" id="IPR013783">
    <property type="entry name" value="Ig-like_fold"/>
</dbReference>